<dbReference type="CDD" id="cd00383">
    <property type="entry name" value="trans_reg_C"/>
    <property type="match status" value="1"/>
</dbReference>
<evidence type="ECO:0000259" key="7">
    <source>
        <dbReference type="PROSITE" id="PS51755"/>
    </source>
</evidence>
<dbReference type="EMBL" id="CP109441">
    <property type="protein sequence ID" value="WUV45034.1"/>
    <property type="molecule type" value="Genomic_DNA"/>
</dbReference>
<evidence type="ECO:0000313" key="8">
    <source>
        <dbReference type="EMBL" id="WUV45034.1"/>
    </source>
</evidence>
<dbReference type="Gene3D" id="1.10.10.10">
    <property type="entry name" value="Winged helix-like DNA-binding domain superfamily/Winged helix DNA-binding domain"/>
    <property type="match status" value="1"/>
</dbReference>
<dbReference type="InterPro" id="IPR001867">
    <property type="entry name" value="OmpR/PhoB-type_DNA-bd"/>
</dbReference>
<evidence type="ECO:0000256" key="3">
    <source>
        <dbReference type="ARBA" id="ARBA00023125"/>
    </source>
</evidence>
<dbReference type="Gene3D" id="3.40.50.2300">
    <property type="match status" value="1"/>
</dbReference>
<dbReference type="PROSITE" id="PS50110">
    <property type="entry name" value="RESPONSE_REGULATORY"/>
    <property type="match status" value="1"/>
</dbReference>
<dbReference type="SUPFAM" id="SSF46894">
    <property type="entry name" value="C-terminal effector domain of the bipartite response regulators"/>
    <property type="match status" value="1"/>
</dbReference>
<reference evidence="8" key="1">
    <citation type="submission" date="2022-10" db="EMBL/GenBank/DDBJ databases">
        <title>The complete genomes of actinobacterial strains from the NBC collection.</title>
        <authorList>
            <person name="Joergensen T.S."/>
            <person name="Alvarez Arevalo M."/>
            <person name="Sterndorff E.B."/>
            <person name="Faurdal D."/>
            <person name="Vuksanovic O."/>
            <person name="Mourched A.-S."/>
            <person name="Charusanti P."/>
            <person name="Shaw S."/>
            <person name="Blin K."/>
            <person name="Weber T."/>
        </authorList>
    </citation>
    <scope>NUCLEOTIDE SEQUENCE</scope>
    <source>
        <strain evidence="8">NBC_01482</strain>
    </source>
</reference>
<keyword evidence="2" id="KW-0902">Two-component regulatory system</keyword>
<accession>A0ABZ1YTH2</accession>
<dbReference type="InterPro" id="IPR016032">
    <property type="entry name" value="Sig_transdc_resp-reg_C-effctor"/>
</dbReference>
<evidence type="ECO:0000256" key="2">
    <source>
        <dbReference type="ARBA" id="ARBA00023012"/>
    </source>
</evidence>
<evidence type="ECO:0000256" key="1">
    <source>
        <dbReference type="ARBA" id="ARBA00022553"/>
    </source>
</evidence>
<dbReference type="PANTHER" id="PTHR48111">
    <property type="entry name" value="REGULATOR OF RPOS"/>
    <property type="match status" value="1"/>
</dbReference>
<evidence type="ECO:0000256" key="5">
    <source>
        <dbReference type="PROSITE-ProRule" id="PRU01091"/>
    </source>
</evidence>
<evidence type="ECO:0000259" key="6">
    <source>
        <dbReference type="PROSITE" id="PS50110"/>
    </source>
</evidence>
<organism evidence="8 9">
    <name type="scientific">Nocardia vinacea</name>
    <dbReference type="NCBI Taxonomy" id="96468"/>
    <lineage>
        <taxon>Bacteria</taxon>
        <taxon>Bacillati</taxon>
        <taxon>Actinomycetota</taxon>
        <taxon>Actinomycetes</taxon>
        <taxon>Mycobacteriales</taxon>
        <taxon>Nocardiaceae</taxon>
        <taxon>Nocardia</taxon>
    </lineage>
</organism>
<dbReference type="RefSeq" id="WP_327098249.1">
    <property type="nucleotide sequence ID" value="NZ_CP109149.1"/>
</dbReference>
<dbReference type="InterPro" id="IPR036388">
    <property type="entry name" value="WH-like_DNA-bd_sf"/>
</dbReference>
<proteinExistence type="predicted"/>
<evidence type="ECO:0000256" key="4">
    <source>
        <dbReference type="PROSITE-ProRule" id="PRU00169"/>
    </source>
</evidence>
<name>A0ABZ1YTH2_9NOCA</name>
<dbReference type="Pfam" id="PF00072">
    <property type="entry name" value="Response_reg"/>
    <property type="match status" value="1"/>
</dbReference>
<evidence type="ECO:0000313" key="9">
    <source>
        <dbReference type="Proteomes" id="UP001432062"/>
    </source>
</evidence>
<dbReference type="Pfam" id="PF00486">
    <property type="entry name" value="Trans_reg_C"/>
    <property type="match status" value="1"/>
</dbReference>
<feature type="domain" description="OmpR/PhoB-type" evidence="7">
    <location>
        <begin position="124"/>
        <end position="219"/>
    </location>
</feature>
<dbReference type="InterPro" id="IPR011006">
    <property type="entry name" value="CheY-like_superfamily"/>
</dbReference>
<dbReference type="SMART" id="SM00862">
    <property type="entry name" value="Trans_reg_C"/>
    <property type="match status" value="1"/>
</dbReference>
<dbReference type="Proteomes" id="UP001432062">
    <property type="component" value="Chromosome"/>
</dbReference>
<keyword evidence="1 4" id="KW-0597">Phosphoprotein</keyword>
<dbReference type="SMART" id="SM00448">
    <property type="entry name" value="REC"/>
    <property type="match status" value="1"/>
</dbReference>
<dbReference type="PROSITE" id="PS51755">
    <property type="entry name" value="OMPR_PHOB"/>
    <property type="match status" value="1"/>
</dbReference>
<feature type="modified residue" description="4-aspartylphosphate" evidence="4">
    <location>
        <position position="49"/>
    </location>
</feature>
<dbReference type="InterPro" id="IPR039420">
    <property type="entry name" value="WalR-like"/>
</dbReference>
<protein>
    <submittedName>
        <fullName evidence="8">Response regulator transcription factor</fullName>
    </submittedName>
</protein>
<dbReference type="InterPro" id="IPR001789">
    <property type="entry name" value="Sig_transdc_resp-reg_receiver"/>
</dbReference>
<feature type="domain" description="Response regulatory" evidence="6">
    <location>
        <begin position="2"/>
        <end position="113"/>
    </location>
</feature>
<sequence>MRLIMIDGEADDGDALAQGLELHGHQVERKHRGADLLLAHHGYHAVILDMGLPDMDGLQVLRKLREVSSVPVVILGEHADERSIVLGLHSGADDYLVKPARIGELAARLEAVTRRVGVASVARGKTVTSEDVRVDLAARRVEVAGELVPLTRLEFELLRVLAERPGIAVSREQLMDCVWGDSMLAVSRKLYVHMASLRAKLDRPGLITNIRGYGYRWGPDPYDTTAESNLLHAV</sequence>
<gene>
    <name evidence="8" type="ORF">OG563_38875</name>
</gene>
<keyword evidence="3 5" id="KW-0238">DNA-binding</keyword>
<dbReference type="SUPFAM" id="SSF52172">
    <property type="entry name" value="CheY-like"/>
    <property type="match status" value="1"/>
</dbReference>
<dbReference type="PANTHER" id="PTHR48111:SF40">
    <property type="entry name" value="PHOSPHATE REGULON TRANSCRIPTIONAL REGULATORY PROTEIN PHOB"/>
    <property type="match status" value="1"/>
</dbReference>
<keyword evidence="9" id="KW-1185">Reference proteome</keyword>
<feature type="DNA-binding region" description="OmpR/PhoB-type" evidence="5">
    <location>
        <begin position="124"/>
        <end position="219"/>
    </location>
</feature>